<dbReference type="Proteomes" id="UP001169764">
    <property type="component" value="Unassembled WGS sequence"/>
</dbReference>
<feature type="domain" description="YdbS-like PH" evidence="2">
    <location>
        <begin position="91"/>
        <end position="180"/>
    </location>
</feature>
<comment type="caution">
    <text evidence="3">The sequence shown here is derived from an EMBL/GenBank/DDBJ whole genome shotgun (WGS) entry which is preliminary data.</text>
</comment>
<feature type="transmembrane region" description="Helical" evidence="1">
    <location>
        <begin position="71"/>
        <end position="90"/>
    </location>
</feature>
<name>A0ABT8YD08_9SPHN</name>
<keyword evidence="1" id="KW-1133">Transmembrane helix</keyword>
<keyword evidence="1" id="KW-0812">Transmembrane</keyword>
<organism evidence="3 4">
    <name type="scientific">Sphingomonas natans</name>
    <dbReference type="NCBI Taxonomy" id="3063330"/>
    <lineage>
        <taxon>Bacteria</taxon>
        <taxon>Pseudomonadati</taxon>
        <taxon>Pseudomonadota</taxon>
        <taxon>Alphaproteobacteria</taxon>
        <taxon>Sphingomonadales</taxon>
        <taxon>Sphingomonadaceae</taxon>
        <taxon>Sphingomonas</taxon>
    </lineage>
</organism>
<evidence type="ECO:0000313" key="3">
    <source>
        <dbReference type="EMBL" id="MDO6416223.1"/>
    </source>
</evidence>
<evidence type="ECO:0000256" key="1">
    <source>
        <dbReference type="SAM" id="Phobius"/>
    </source>
</evidence>
<evidence type="ECO:0000259" key="2">
    <source>
        <dbReference type="Pfam" id="PF03703"/>
    </source>
</evidence>
<sequence length="212" mass="22528">MTEYDHEPIRGLPGYLPAGETILWQGAPDWRTLARTAYHTRLVAGYFALLTGWAGASAFTTHGGYLGLEMTIALGALAVVLLHLLAWAAARSTVYTLTDRRIVLRIGIAVPKCVNLPLGMIGSVDLATRANGTGDVPLEIAGPAKLGILALWPHARPWTFVRPRPMLRAIPEAQAVAALIADSCRAAQHQAPAAIAKPQTQRAPSFADAVAA</sequence>
<dbReference type="InterPro" id="IPR054839">
    <property type="entry name" value="puhB_PGC"/>
</dbReference>
<dbReference type="InterPro" id="IPR005182">
    <property type="entry name" value="YdbS-like_PH"/>
</dbReference>
<protein>
    <submittedName>
        <fullName evidence="3">Photosynthetic complex putative assembly protein PuhB</fullName>
    </submittedName>
</protein>
<feature type="transmembrane region" description="Helical" evidence="1">
    <location>
        <begin position="43"/>
        <end position="65"/>
    </location>
</feature>
<proteinExistence type="predicted"/>
<dbReference type="EMBL" id="JAUOTP010000009">
    <property type="protein sequence ID" value="MDO6416223.1"/>
    <property type="molecule type" value="Genomic_DNA"/>
</dbReference>
<reference evidence="3" key="1">
    <citation type="submission" date="2023-07" db="EMBL/GenBank/DDBJ databases">
        <authorList>
            <person name="Kim M."/>
        </authorList>
    </citation>
    <scope>NUCLEOTIDE SEQUENCE</scope>
    <source>
        <strain evidence="3">BIUV-7</strain>
    </source>
</reference>
<dbReference type="RefSeq" id="WP_303545431.1">
    <property type="nucleotide sequence ID" value="NZ_JAUOTP010000009.1"/>
</dbReference>
<dbReference type="Pfam" id="PF03703">
    <property type="entry name" value="bPH_2"/>
    <property type="match status" value="1"/>
</dbReference>
<gene>
    <name evidence="3" type="primary">puhB</name>
    <name evidence="3" type="ORF">Q4F19_17690</name>
</gene>
<dbReference type="NCBIfam" id="NF040894">
    <property type="entry name" value="puhB_PGC"/>
    <property type="match status" value="1"/>
</dbReference>
<keyword evidence="1" id="KW-0472">Membrane</keyword>
<keyword evidence="4" id="KW-1185">Reference proteome</keyword>
<accession>A0ABT8YD08</accession>
<evidence type="ECO:0000313" key="4">
    <source>
        <dbReference type="Proteomes" id="UP001169764"/>
    </source>
</evidence>